<evidence type="ECO:0000313" key="1">
    <source>
        <dbReference type="EMBL" id="OWZ15176.1"/>
    </source>
</evidence>
<organism evidence="1 2">
    <name type="scientific">Phytophthora megakarya</name>
    <dbReference type="NCBI Taxonomy" id="4795"/>
    <lineage>
        <taxon>Eukaryota</taxon>
        <taxon>Sar</taxon>
        <taxon>Stramenopiles</taxon>
        <taxon>Oomycota</taxon>
        <taxon>Peronosporomycetes</taxon>
        <taxon>Peronosporales</taxon>
        <taxon>Peronosporaceae</taxon>
        <taxon>Phytophthora</taxon>
    </lineage>
</organism>
<keyword evidence="2" id="KW-1185">Reference proteome</keyword>
<protein>
    <recommendedName>
        <fullName evidence="3">RNase H type-1 domain-containing protein</fullName>
    </recommendedName>
</protein>
<gene>
    <name evidence="1" type="ORF">PHMEG_00011227</name>
</gene>
<sequence>MAEYSGMSHGAEELVIVGDTRLAIQQSLGVIACRKDSLMTLLNRHRELVVKLKSVRYLYVSKVAKAVLNDHRKTEPKELNRIQEMI</sequence>
<dbReference type="EMBL" id="NBNE01001178">
    <property type="protein sequence ID" value="OWZ15176.1"/>
    <property type="molecule type" value="Genomic_DNA"/>
</dbReference>
<evidence type="ECO:0000313" key="2">
    <source>
        <dbReference type="Proteomes" id="UP000198211"/>
    </source>
</evidence>
<proteinExistence type="predicted"/>
<accession>A0A225WBQ8</accession>
<evidence type="ECO:0008006" key="3">
    <source>
        <dbReference type="Google" id="ProtNLM"/>
    </source>
</evidence>
<comment type="caution">
    <text evidence="1">The sequence shown here is derived from an EMBL/GenBank/DDBJ whole genome shotgun (WGS) entry which is preliminary data.</text>
</comment>
<dbReference type="Proteomes" id="UP000198211">
    <property type="component" value="Unassembled WGS sequence"/>
</dbReference>
<reference evidence="2" key="1">
    <citation type="submission" date="2017-03" db="EMBL/GenBank/DDBJ databases">
        <title>Phytopthora megakarya and P. palmivora, two closely related causual agents of cacao black pod achieved similar genome size and gene model numbers by different mechanisms.</title>
        <authorList>
            <person name="Ali S."/>
            <person name="Shao J."/>
            <person name="Larry D.J."/>
            <person name="Kronmiller B."/>
            <person name="Shen D."/>
            <person name="Strem M.D."/>
            <person name="Melnick R.L."/>
            <person name="Guiltinan M.J."/>
            <person name="Tyler B.M."/>
            <person name="Meinhardt L.W."/>
            <person name="Bailey B.A."/>
        </authorList>
    </citation>
    <scope>NUCLEOTIDE SEQUENCE [LARGE SCALE GENOMIC DNA]</scope>
    <source>
        <strain evidence="2">zdho120</strain>
    </source>
</reference>
<name>A0A225WBQ8_9STRA</name>
<dbReference type="OrthoDB" id="1730596at2759"/>
<dbReference type="AlphaFoldDB" id="A0A225WBQ8"/>